<comment type="caution">
    <text evidence="2">The sequence shown here is derived from an EMBL/GenBank/DDBJ whole genome shotgun (WGS) entry which is preliminary data.</text>
</comment>
<accession>A0A086T4P3</accession>
<dbReference type="HOGENOM" id="CLU_2605464_0_0_1"/>
<dbReference type="Proteomes" id="UP000029964">
    <property type="component" value="Unassembled WGS sequence"/>
</dbReference>
<sequence length="79" mass="8634">MATRPHHDDAAYANLGFLVLCGAPTSDDTQIVGRDGHSDPHHGGERASNRRTASVRPPNYPSEANVRDPSTYSYLLYIP</sequence>
<feature type="compositionally biased region" description="Basic and acidic residues" evidence="1">
    <location>
        <begin position="34"/>
        <end position="48"/>
    </location>
</feature>
<dbReference type="EMBL" id="JPKY01000050">
    <property type="protein sequence ID" value="KFH44325.1"/>
    <property type="molecule type" value="Genomic_DNA"/>
</dbReference>
<keyword evidence="3" id="KW-1185">Reference proteome</keyword>
<dbReference type="AlphaFoldDB" id="A0A086T4P3"/>
<evidence type="ECO:0000256" key="1">
    <source>
        <dbReference type="SAM" id="MobiDB-lite"/>
    </source>
</evidence>
<protein>
    <submittedName>
        <fullName evidence="2">Uncharacterized protein</fullName>
    </submittedName>
</protein>
<proteinExistence type="predicted"/>
<feature type="region of interest" description="Disordered" evidence="1">
    <location>
        <begin position="28"/>
        <end position="67"/>
    </location>
</feature>
<reference evidence="3" key="1">
    <citation type="journal article" date="2014" name="Genome Announc.">
        <title>Genome sequence and annotation of Acremonium chrysogenum, producer of the beta-lactam antibiotic cephalosporin C.</title>
        <authorList>
            <person name="Terfehr D."/>
            <person name="Dahlmann T.A."/>
            <person name="Specht T."/>
            <person name="Zadra I."/>
            <person name="Kuernsteiner H."/>
            <person name="Kueck U."/>
        </authorList>
    </citation>
    <scope>NUCLEOTIDE SEQUENCE [LARGE SCALE GENOMIC DNA]</scope>
    <source>
        <strain evidence="3">ATCC 11550 / CBS 779.69 / DSM 880 / IAM 14645 / JCM 23072 / IMI 49137</strain>
    </source>
</reference>
<gene>
    <name evidence="2" type="ORF">ACRE_049040</name>
</gene>
<organism evidence="2 3">
    <name type="scientific">Hapsidospora chrysogenum (strain ATCC 11550 / CBS 779.69 / DSM 880 / IAM 14645 / JCM 23072 / IMI 49137)</name>
    <name type="common">Acremonium chrysogenum</name>
    <dbReference type="NCBI Taxonomy" id="857340"/>
    <lineage>
        <taxon>Eukaryota</taxon>
        <taxon>Fungi</taxon>
        <taxon>Dikarya</taxon>
        <taxon>Ascomycota</taxon>
        <taxon>Pezizomycotina</taxon>
        <taxon>Sordariomycetes</taxon>
        <taxon>Hypocreomycetidae</taxon>
        <taxon>Hypocreales</taxon>
        <taxon>Bionectriaceae</taxon>
        <taxon>Hapsidospora</taxon>
    </lineage>
</organism>
<evidence type="ECO:0000313" key="2">
    <source>
        <dbReference type="EMBL" id="KFH44325.1"/>
    </source>
</evidence>
<evidence type="ECO:0000313" key="3">
    <source>
        <dbReference type="Proteomes" id="UP000029964"/>
    </source>
</evidence>
<name>A0A086T4P3_HAPC1</name>